<dbReference type="EMBL" id="CZQA01000001">
    <property type="protein sequence ID" value="CUS33571.1"/>
    <property type="molecule type" value="Genomic_DNA"/>
</dbReference>
<dbReference type="InterPro" id="IPR010920">
    <property type="entry name" value="LSM_dom_sf"/>
</dbReference>
<sequence>MPSMNVVDMLAQYAVQYGLQAAVGLGILVAGMMASRGAGNVAQQALEKQTLEPPVRLLLVRIVKIVVMLFTAMIALQTMGVPIAPLIAGVGVAGVGIGLALQGVLSNVMAGLSIIFSKPYKVGEHISLLGVHGDVEVIDIFTTTLKHADHSRVIIPNRKIVGEILHNFGVIRQAQVTVPLSHRANVDDALAQVQDILQQHPKVLKEPAPGVGVSAVGESSLTLAVSPWTAVGDYGAVQGELNKLILERFRARGIELPTSRHQVHLVKD</sequence>
<feature type="domain" description="Mechanosensitive ion channel MscS" evidence="8">
    <location>
        <begin position="104"/>
        <end position="168"/>
    </location>
</feature>
<dbReference type="Proteomes" id="UP000199032">
    <property type="component" value="Unassembled WGS sequence"/>
</dbReference>
<dbReference type="Pfam" id="PF00924">
    <property type="entry name" value="MS_channel_2nd"/>
    <property type="match status" value="1"/>
</dbReference>
<evidence type="ECO:0000256" key="1">
    <source>
        <dbReference type="ARBA" id="ARBA00004651"/>
    </source>
</evidence>
<evidence type="ECO:0000256" key="4">
    <source>
        <dbReference type="ARBA" id="ARBA00022692"/>
    </source>
</evidence>
<dbReference type="PANTHER" id="PTHR30221:SF1">
    <property type="entry name" value="SMALL-CONDUCTANCE MECHANOSENSITIVE CHANNEL"/>
    <property type="match status" value="1"/>
</dbReference>
<dbReference type="InterPro" id="IPR011014">
    <property type="entry name" value="MscS_channel_TM-2"/>
</dbReference>
<evidence type="ECO:0000256" key="6">
    <source>
        <dbReference type="ARBA" id="ARBA00023136"/>
    </source>
</evidence>
<dbReference type="Gene3D" id="3.30.70.100">
    <property type="match status" value="1"/>
</dbReference>
<keyword evidence="12" id="KW-1185">Reference proteome</keyword>
<dbReference type="PANTHER" id="PTHR30221">
    <property type="entry name" value="SMALL-CONDUCTANCE MECHANOSENSITIVE CHANNEL"/>
    <property type="match status" value="1"/>
</dbReference>
<dbReference type="AlphaFoldDB" id="A0A0S4L7A3"/>
<feature type="transmembrane region" description="Helical" evidence="7">
    <location>
        <begin position="55"/>
        <end position="77"/>
    </location>
</feature>
<dbReference type="InterPro" id="IPR049142">
    <property type="entry name" value="MS_channel_1st"/>
</dbReference>
<protein>
    <submittedName>
        <fullName evidence="11">Small-conductance mechanosensitive channel</fullName>
    </submittedName>
</protein>
<feature type="transmembrane region" description="Helical" evidence="7">
    <location>
        <begin position="14"/>
        <end position="34"/>
    </location>
</feature>
<evidence type="ECO:0000313" key="11">
    <source>
        <dbReference type="EMBL" id="CUS33571.1"/>
    </source>
</evidence>
<dbReference type="Gene3D" id="1.10.287.1260">
    <property type="match status" value="1"/>
</dbReference>
<dbReference type="Gene3D" id="2.30.30.60">
    <property type="match status" value="1"/>
</dbReference>
<dbReference type="Pfam" id="PF21088">
    <property type="entry name" value="MS_channel_1st"/>
    <property type="match status" value="1"/>
</dbReference>
<evidence type="ECO:0000259" key="8">
    <source>
        <dbReference type="Pfam" id="PF00924"/>
    </source>
</evidence>
<keyword evidence="6 7" id="KW-0472">Membrane</keyword>
<comment type="similarity">
    <text evidence="2">Belongs to the MscS (TC 1.A.23) family.</text>
</comment>
<proteinExistence type="inferred from homology"/>
<dbReference type="GO" id="GO:0008381">
    <property type="term" value="F:mechanosensitive monoatomic ion channel activity"/>
    <property type="evidence" value="ECO:0007669"/>
    <property type="project" value="InterPro"/>
</dbReference>
<dbReference type="RefSeq" id="WP_245630870.1">
    <property type="nucleotide sequence ID" value="NZ_CZQA01000001.1"/>
</dbReference>
<evidence type="ECO:0000256" key="2">
    <source>
        <dbReference type="ARBA" id="ARBA00008017"/>
    </source>
</evidence>
<feature type="domain" description="Mechanosensitive ion channel MscS C-terminal" evidence="9">
    <location>
        <begin position="176"/>
        <end position="256"/>
    </location>
</feature>
<dbReference type="GO" id="GO:0005886">
    <property type="term" value="C:plasma membrane"/>
    <property type="evidence" value="ECO:0007669"/>
    <property type="project" value="UniProtKB-SubCell"/>
</dbReference>
<evidence type="ECO:0000313" key="12">
    <source>
        <dbReference type="Proteomes" id="UP000199032"/>
    </source>
</evidence>
<reference evidence="11 12" key="1">
    <citation type="submission" date="2015-10" db="EMBL/GenBank/DDBJ databases">
        <authorList>
            <person name="Gilbert D.G."/>
        </authorList>
    </citation>
    <scope>NUCLEOTIDE SEQUENCE [LARGE SCALE GENOMIC DNA]</scope>
    <source>
        <strain evidence="11">COMA1</strain>
    </source>
</reference>
<dbReference type="SUPFAM" id="SSF82689">
    <property type="entry name" value="Mechanosensitive channel protein MscS (YggB), C-terminal domain"/>
    <property type="match status" value="1"/>
</dbReference>
<evidence type="ECO:0000259" key="9">
    <source>
        <dbReference type="Pfam" id="PF21082"/>
    </source>
</evidence>
<dbReference type="SUPFAM" id="SSF82861">
    <property type="entry name" value="Mechanosensitive channel protein MscS (YggB), transmembrane region"/>
    <property type="match status" value="1"/>
</dbReference>
<dbReference type="InterPro" id="IPR011066">
    <property type="entry name" value="MscS_channel_C_sf"/>
</dbReference>
<evidence type="ECO:0000256" key="3">
    <source>
        <dbReference type="ARBA" id="ARBA00022475"/>
    </source>
</evidence>
<organism evidence="11 12">
    <name type="scientific">Candidatus Nitrospira nitrosa</name>
    <dbReference type="NCBI Taxonomy" id="1742972"/>
    <lineage>
        <taxon>Bacteria</taxon>
        <taxon>Pseudomonadati</taxon>
        <taxon>Nitrospirota</taxon>
        <taxon>Nitrospiria</taxon>
        <taxon>Nitrospirales</taxon>
        <taxon>Nitrospiraceae</taxon>
        <taxon>Nitrospira</taxon>
    </lineage>
</organism>
<dbReference type="InterPro" id="IPR045275">
    <property type="entry name" value="MscS_archaea/bacteria_type"/>
</dbReference>
<evidence type="ECO:0000256" key="5">
    <source>
        <dbReference type="ARBA" id="ARBA00022989"/>
    </source>
</evidence>
<comment type="subcellular location">
    <subcellularLocation>
        <location evidence="1">Cell membrane</location>
        <topology evidence="1">Multi-pass membrane protein</topology>
    </subcellularLocation>
</comment>
<dbReference type="InterPro" id="IPR023408">
    <property type="entry name" value="MscS_beta-dom_sf"/>
</dbReference>
<gene>
    <name evidence="11" type="primary">mscS</name>
    <name evidence="11" type="ORF">COMA1_11227</name>
</gene>
<feature type="transmembrane region" description="Helical" evidence="7">
    <location>
        <begin position="83"/>
        <end position="105"/>
    </location>
</feature>
<evidence type="ECO:0000259" key="10">
    <source>
        <dbReference type="Pfam" id="PF21088"/>
    </source>
</evidence>
<accession>A0A0S4L7A3</accession>
<feature type="domain" description="Mechanosensitive ion channel transmembrane helices 2/3" evidence="10">
    <location>
        <begin position="62"/>
        <end position="102"/>
    </location>
</feature>
<keyword evidence="5 7" id="KW-1133">Transmembrane helix</keyword>
<dbReference type="STRING" id="1742972.COMA1_11227"/>
<keyword evidence="3" id="KW-1003">Cell membrane</keyword>
<keyword evidence="4 7" id="KW-0812">Transmembrane</keyword>
<dbReference type="InterPro" id="IPR049278">
    <property type="entry name" value="MS_channel_C"/>
</dbReference>
<dbReference type="Pfam" id="PF21082">
    <property type="entry name" value="MS_channel_3rd"/>
    <property type="match status" value="1"/>
</dbReference>
<dbReference type="InterPro" id="IPR006685">
    <property type="entry name" value="MscS_channel_2nd"/>
</dbReference>
<name>A0A0S4L7A3_9BACT</name>
<dbReference type="SUPFAM" id="SSF50182">
    <property type="entry name" value="Sm-like ribonucleoproteins"/>
    <property type="match status" value="1"/>
</dbReference>
<evidence type="ECO:0000256" key="7">
    <source>
        <dbReference type="SAM" id="Phobius"/>
    </source>
</evidence>